<reference evidence="1 2" key="1">
    <citation type="submission" date="2018-06" db="EMBL/GenBank/DDBJ databases">
        <authorList>
            <consortium name="Pathogen Informatics"/>
            <person name="Doyle S."/>
        </authorList>
    </citation>
    <scope>NUCLEOTIDE SEQUENCE [LARGE SCALE GENOMIC DNA]</scope>
    <source>
        <strain evidence="1 2">NCTC9128</strain>
    </source>
</reference>
<sequence>MGLADGEVLVDDRLIYTANDLKVGLFQDTSAF</sequence>
<dbReference type="EMBL" id="UAWN01000013">
    <property type="protein sequence ID" value="SQC38935.1"/>
    <property type="molecule type" value="Genomic_DNA"/>
</dbReference>
<dbReference type="AlphaFoldDB" id="A0A2X3EYA6"/>
<accession>A0A2X3EYA6</accession>
<proteinExistence type="predicted"/>
<evidence type="ECO:0000313" key="2">
    <source>
        <dbReference type="Proteomes" id="UP000251088"/>
    </source>
</evidence>
<dbReference type="Proteomes" id="UP000251088">
    <property type="component" value="Unassembled WGS sequence"/>
</dbReference>
<dbReference type="EC" id="4.2.1.59" evidence="1"/>
<dbReference type="GO" id="GO:0019171">
    <property type="term" value="F:(3R)-hydroxyacyl-[acyl-carrier-protein] dehydratase activity"/>
    <property type="evidence" value="ECO:0007669"/>
    <property type="project" value="UniProtKB-EC"/>
</dbReference>
<keyword evidence="1" id="KW-0456">Lyase</keyword>
<name>A0A2X3EYA6_KLEPN</name>
<protein>
    <submittedName>
        <fullName evidence="1">3-hydroxydecanoyl-(Acyl carrier protein) dehydratase</fullName>
        <ecNumber evidence="1">4.2.1.59</ecNumber>
    </submittedName>
</protein>
<organism evidence="1 2">
    <name type="scientific">Klebsiella pneumoniae</name>
    <dbReference type="NCBI Taxonomy" id="573"/>
    <lineage>
        <taxon>Bacteria</taxon>
        <taxon>Pseudomonadati</taxon>
        <taxon>Pseudomonadota</taxon>
        <taxon>Gammaproteobacteria</taxon>
        <taxon>Enterobacterales</taxon>
        <taxon>Enterobacteriaceae</taxon>
        <taxon>Klebsiella/Raoultella group</taxon>
        <taxon>Klebsiella</taxon>
        <taxon>Klebsiella pneumoniae complex</taxon>
    </lineage>
</organism>
<evidence type="ECO:0000313" key="1">
    <source>
        <dbReference type="EMBL" id="SQC38935.1"/>
    </source>
</evidence>
<gene>
    <name evidence="1" type="primary">fabA_1</name>
    <name evidence="1" type="ORF">NCTC9128_05078</name>
</gene>